<dbReference type="PROSITE" id="PS50893">
    <property type="entry name" value="ABC_TRANSPORTER_2"/>
    <property type="match status" value="2"/>
</dbReference>
<name>A0A157ZEL2_9BURK</name>
<keyword evidence="4" id="KW-0997">Cell inner membrane</keyword>
<dbReference type="InterPro" id="IPR032823">
    <property type="entry name" value="BCA_ABC_TP_C"/>
</dbReference>
<keyword evidence="3" id="KW-1003">Cell membrane</keyword>
<dbReference type="InterPro" id="IPR052156">
    <property type="entry name" value="BCAA_Transport_ATP-bd_LivF"/>
</dbReference>
<dbReference type="Gene3D" id="3.40.50.300">
    <property type="entry name" value="P-loop containing nucleotide triphosphate hydrolases"/>
    <property type="match status" value="2"/>
</dbReference>
<reference evidence="9" key="1">
    <citation type="submission" date="2016-01" db="EMBL/GenBank/DDBJ databases">
        <authorList>
            <person name="Peeters C."/>
        </authorList>
    </citation>
    <scope>NUCLEOTIDE SEQUENCE</scope>
    <source>
        <strain evidence="9">LMG 29322</strain>
    </source>
</reference>
<evidence type="ECO:0000259" key="8">
    <source>
        <dbReference type="PROSITE" id="PS50893"/>
    </source>
</evidence>
<gene>
    <name evidence="9" type="ORF">AWB79_00758</name>
</gene>
<organism evidence="9 10">
    <name type="scientific">Caballeronia hypogeia</name>
    <dbReference type="NCBI Taxonomy" id="1777140"/>
    <lineage>
        <taxon>Bacteria</taxon>
        <taxon>Pseudomonadati</taxon>
        <taxon>Pseudomonadota</taxon>
        <taxon>Betaproteobacteria</taxon>
        <taxon>Burkholderiales</taxon>
        <taxon>Burkholderiaceae</taxon>
        <taxon>Caballeronia</taxon>
    </lineage>
</organism>
<proteinExistence type="inferred from homology"/>
<feature type="domain" description="ABC transporter" evidence="8">
    <location>
        <begin position="11"/>
        <end position="247"/>
    </location>
</feature>
<dbReference type="InterPro" id="IPR027417">
    <property type="entry name" value="P-loop_NTPase"/>
</dbReference>
<evidence type="ECO:0000256" key="3">
    <source>
        <dbReference type="ARBA" id="ARBA00022475"/>
    </source>
</evidence>
<dbReference type="GO" id="GO:0015658">
    <property type="term" value="F:branched-chain amino acid transmembrane transporter activity"/>
    <property type="evidence" value="ECO:0007669"/>
    <property type="project" value="TreeGrafter"/>
</dbReference>
<accession>A0A157ZEL2</accession>
<keyword evidence="5" id="KW-0547">Nucleotide-binding</keyword>
<evidence type="ECO:0000256" key="7">
    <source>
        <dbReference type="ARBA" id="ARBA00022970"/>
    </source>
</evidence>
<evidence type="ECO:0000256" key="2">
    <source>
        <dbReference type="ARBA" id="ARBA00022448"/>
    </source>
</evidence>
<dbReference type="RefSeq" id="WP_061166053.1">
    <property type="nucleotide sequence ID" value="NZ_FCOA02000002.1"/>
</dbReference>
<dbReference type="Pfam" id="PF00005">
    <property type="entry name" value="ABC_tran"/>
    <property type="match status" value="2"/>
</dbReference>
<dbReference type="EMBL" id="FCOA02000002">
    <property type="protein sequence ID" value="SAK44002.1"/>
    <property type="molecule type" value="Genomic_DNA"/>
</dbReference>
<dbReference type="PANTHER" id="PTHR43820:SF4">
    <property type="entry name" value="HIGH-AFFINITY BRANCHED-CHAIN AMINO ACID TRANSPORT ATP-BINDING PROTEIN LIVF"/>
    <property type="match status" value="1"/>
</dbReference>
<evidence type="ECO:0000313" key="9">
    <source>
        <dbReference type="EMBL" id="SAK44002.1"/>
    </source>
</evidence>
<keyword evidence="4" id="KW-0472">Membrane</keyword>
<dbReference type="STRING" id="1777140.AWB79_00758"/>
<dbReference type="Proteomes" id="UP000054851">
    <property type="component" value="Unassembled WGS sequence"/>
</dbReference>
<dbReference type="PROSITE" id="PS00211">
    <property type="entry name" value="ABC_TRANSPORTER_1"/>
    <property type="match status" value="1"/>
</dbReference>
<dbReference type="GO" id="GO:0005524">
    <property type="term" value="F:ATP binding"/>
    <property type="evidence" value="ECO:0007669"/>
    <property type="project" value="UniProtKB-KW"/>
</dbReference>
<dbReference type="OrthoDB" id="5290247at2"/>
<evidence type="ECO:0000256" key="6">
    <source>
        <dbReference type="ARBA" id="ARBA00022840"/>
    </source>
</evidence>
<dbReference type="SUPFAM" id="SSF52540">
    <property type="entry name" value="P-loop containing nucleoside triphosphate hydrolases"/>
    <property type="match status" value="2"/>
</dbReference>
<sequence length="509" mass="55783">MNDHENSAPLLSVRGLTKRFGGLVAVNDIGFDIRPGEILGLIGPNGSGKSTVMKLIMGIERPNAGSIKVDGVEMAGWLPHRIARAGVGIVFQHSRPLHRQTVLEHIKLALLPDSLVKLAADPHVNRRAREIAERVGLSRVMHRHPATLPFADLRRMEMAKAIARDPRVVLVDEPFAGLTAAESEAFSELIRGFRAEGRAVLLVDHNVKSLAALADRVLAMYLGEYVAEGTAEEVMRNETVRRVYLGGKIEARDRGVQVVNDKPEILRVEDVGVLYGKARALDSVSMHVREGEFVSVVGLNGAGKTTLFNAISGLVPYHGTIRYGARDLKGMSGAAIARAGIVQCPETRELFGDMTVRENLDLGGYHLSDKMRKGQLEWLFELFPILESRQTQTARTLSGGEQQMLAIARALMMQPKLLILDEPTLGLAPVILEQLSKAMDLMQKTTPITVLLGEQNVTFALPHADRVYVLEHARIVWEGSPSRFEKEMGRGFLEAVPAEPGEAVARARV</sequence>
<comment type="caution">
    <text evidence="9">The sequence shown here is derived from an EMBL/GenBank/DDBJ whole genome shotgun (WGS) entry which is preliminary data.</text>
</comment>
<dbReference type="CDD" id="cd03219">
    <property type="entry name" value="ABC_Mj1267_LivG_branched"/>
    <property type="match status" value="1"/>
</dbReference>
<keyword evidence="2" id="KW-0813">Transport</keyword>
<evidence type="ECO:0000256" key="4">
    <source>
        <dbReference type="ARBA" id="ARBA00022519"/>
    </source>
</evidence>
<keyword evidence="6" id="KW-0067">ATP-binding</keyword>
<evidence type="ECO:0000313" key="10">
    <source>
        <dbReference type="Proteomes" id="UP000054851"/>
    </source>
</evidence>
<dbReference type="PANTHER" id="PTHR43820">
    <property type="entry name" value="HIGH-AFFINITY BRANCHED-CHAIN AMINO ACID TRANSPORT ATP-BINDING PROTEIN LIVF"/>
    <property type="match status" value="1"/>
</dbReference>
<protein>
    <submittedName>
        <fullName evidence="9">ABC transporter-like protein</fullName>
    </submittedName>
</protein>
<dbReference type="Pfam" id="PF12399">
    <property type="entry name" value="BCA_ABC_TP_C"/>
    <property type="match status" value="1"/>
</dbReference>
<dbReference type="CDD" id="cd03224">
    <property type="entry name" value="ABC_TM1139_LivF_branched"/>
    <property type="match status" value="1"/>
</dbReference>
<feature type="domain" description="ABC transporter" evidence="8">
    <location>
        <begin position="266"/>
        <end position="497"/>
    </location>
</feature>
<keyword evidence="7" id="KW-0029">Amino-acid transport</keyword>
<dbReference type="InterPro" id="IPR003439">
    <property type="entry name" value="ABC_transporter-like_ATP-bd"/>
</dbReference>
<dbReference type="InterPro" id="IPR017871">
    <property type="entry name" value="ABC_transporter-like_CS"/>
</dbReference>
<dbReference type="GO" id="GO:0016887">
    <property type="term" value="F:ATP hydrolysis activity"/>
    <property type="evidence" value="ECO:0007669"/>
    <property type="project" value="InterPro"/>
</dbReference>
<dbReference type="AlphaFoldDB" id="A0A157ZEL2"/>
<dbReference type="SMART" id="SM00382">
    <property type="entry name" value="AAA"/>
    <property type="match status" value="2"/>
</dbReference>
<dbReference type="InterPro" id="IPR003593">
    <property type="entry name" value="AAA+_ATPase"/>
</dbReference>
<evidence type="ECO:0000256" key="5">
    <source>
        <dbReference type="ARBA" id="ARBA00022741"/>
    </source>
</evidence>
<comment type="similarity">
    <text evidence="1">Belongs to the ABC transporter superfamily.</text>
</comment>
<keyword evidence="10" id="KW-1185">Reference proteome</keyword>
<dbReference type="GO" id="GO:0015807">
    <property type="term" value="P:L-amino acid transport"/>
    <property type="evidence" value="ECO:0007669"/>
    <property type="project" value="TreeGrafter"/>
</dbReference>
<evidence type="ECO:0000256" key="1">
    <source>
        <dbReference type="ARBA" id="ARBA00005417"/>
    </source>
</evidence>